<evidence type="ECO:0000256" key="1">
    <source>
        <dbReference type="SAM" id="MobiDB-lite"/>
    </source>
</evidence>
<evidence type="ECO:0000313" key="2">
    <source>
        <dbReference type="EnsemblMetazoa" id="CJA15725b.1"/>
    </source>
</evidence>
<reference evidence="2" key="2">
    <citation type="submission" date="2022-06" db="UniProtKB">
        <authorList>
            <consortium name="EnsemblMetazoa"/>
        </authorList>
    </citation>
    <scope>IDENTIFICATION</scope>
    <source>
        <strain evidence="2">DF5081</strain>
    </source>
</reference>
<dbReference type="AlphaFoldDB" id="A0A8R1DZD4"/>
<name>A0A8R1DZD4_CAEJA</name>
<dbReference type="InterPro" id="IPR008962">
    <property type="entry name" value="PapD-like_sf"/>
</dbReference>
<accession>A0A8R1DZD4</accession>
<sequence length="239" mass="27758">MEEIQRRLRQNEQERFDKEVEQEFQKALEELDSISLVVQPNDVEITSDGRGYWEHELMNESSFDVVVRVRATTSSAFAVSKNAFIISGGSTFTLKVSRHPHKIRSHHLKFDVTKRSAEFRPTNLHDYFIGPYVWKTFIVRYHGAPRYWLDALEVNDWCMNSELTDKLEKDMRAVLAQSKEKDTEPDQYVDPDGPLVPEARMNLTNVIFMATNVSYGSELELKEGEDESFEDSGDDKKNR</sequence>
<keyword evidence="3" id="KW-1185">Reference proteome</keyword>
<dbReference type="Proteomes" id="UP000005237">
    <property type="component" value="Unassembled WGS sequence"/>
</dbReference>
<dbReference type="Gene3D" id="2.60.40.10">
    <property type="entry name" value="Immunoglobulins"/>
    <property type="match status" value="1"/>
</dbReference>
<feature type="region of interest" description="Disordered" evidence="1">
    <location>
        <begin position="219"/>
        <end position="239"/>
    </location>
</feature>
<feature type="compositionally biased region" description="Acidic residues" evidence="1">
    <location>
        <begin position="223"/>
        <end position="233"/>
    </location>
</feature>
<dbReference type="SUPFAM" id="SSF49354">
    <property type="entry name" value="PapD-like"/>
    <property type="match status" value="1"/>
</dbReference>
<evidence type="ECO:0000313" key="3">
    <source>
        <dbReference type="Proteomes" id="UP000005237"/>
    </source>
</evidence>
<reference evidence="3" key="1">
    <citation type="submission" date="2010-08" db="EMBL/GenBank/DDBJ databases">
        <authorList>
            <consortium name="Caenorhabditis japonica Sequencing Consortium"/>
            <person name="Wilson R.K."/>
        </authorList>
    </citation>
    <scope>NUCLEOTIDE SEQUENCE [LARGE SCALE GENOMIC DNA]</scope>
    <source>
        <strain evidence="3">DF5081</strain>
    </source>
</reference>
<organism evidence="2 3">
    <name type="scientific">Caenorhabditis japonica</name>
    <dbReference type="NCBI Taxonomy" id="281687"/>
    <lineage>
        <taxon>Eukaryota</taxon>
        <taxon>Metazoa</taxon>
        <taxon>Ecdysozoa</taxon>
        <taxon>Nematoda</taxon>
        <taxon>Chromadorea</taxon>
        <taxon>Rhabditida</taxon>
        <taxon>Rhabditina</taxon>
        <taxon>Rhabditomorpha</taxon>
        <taxon>Rhabditoidea</taxon>
        <taxon>Rhabditidae</taxon>
        <taxon>Peloderinae</taxon>
        <taxon>Caenorhabditis</taxon>
    </lineage>
</organism>
<proteinExistence type="predicted"/>
<dbReference type="InterPro" id="IPR013783">
    <property type="entry name" value="Ig-like_fold"/>
</dbReference>
<protein>
    <submittedName>
        <fullName evidence="2">Uncharacterized protein</fullName>
    </submittedName>
</protein>
<dbReference type="EnsemblMetazoa" id="CJA15725b.1">
    <property type="protein sequence ID" value="CJA15725b.1"/>
    <property type="gene ID" value="WBGene00134929"/>
</dbReference>